<dbReference type="RefSeq" id="WP_158386271.1">
    <property type="nucleotide sequence ID" value="NZ_JACHIB010000017.1"/>
</dbReference>
<feature type="region of interest" description="Disordered" evidence="1">
    <location>
        <begin position="1"/>
        <end position="28"/>
    </location>
</feature>
<feature type="compositionally biased region" description="Basic and acidic residues" evidence="1">
    <location>
        <begin position="1"/>
        <end position="20"/>
    </location>
</feature>
<dbReference type="Proteomes" id="UP000541136">
    <property type="component" value="Unassembled WGS sequence"/>
</dbReference>
<keyword evidence="2" id="KW-0808">Transferase</keyword>
<evidence type="ECO:0000256" key="1">
    <source>
        <dbReference type="SAM" id="MobiDB-lite"/>
    </source>
</evidence>
<reference evidence="2 3" key="1">
    <citation type="submission" date="2020-08" db="EMBL/GenBank/DDBJ databases">
        <title>Genomic Encyclopedia of Type Strains, Phase IV (KMG-IV): sequencing the most valuable type-strain genomes for metagenomic binning, comparative biology and taxonomic classification.</title>
        <authorList>
            <person name="Goeker M."/>
        </authorList>
    </citation>
    <scope>NUCLEOTIDE SEQUENCE [LARGE SCALE GENOMIC DNA]</scope>
    <source>
        <strain evidence="2 3">DSM 12141</strain>
    </source>
</reference>
<dbReference type="GO" id="GO:0016757">
    <property type="term" value="F:glycosyltransferase activity"/>
    <property type="evidence" value="ECO:0007669"/>
    <property type="project" value="UniProtKB-KW"/>
</dbReference>
<evidence type="ECO:0000313" key="3">
    <source>
        <dbReference type="Proteomes" id="UP000541136"/>
    </source>
</evidence>
<sequence length="57" mass="6370">MTEKDTRPDAARKTPERLRESQPLCPQCGEPIEACDCAQRWENEGGAPYPRKNGKPG</sequence>
<dbReference type="EMBL" id="JACHIB010000017">
    <property type="protein sequence ID" value="MBB6084742.1"/>
    <property type="molecule type" value="Genomic_DNA"/>
</dbReference>
<keyword evidence="2" id="KW-0328">Glycosyltransferase</keyword>
<gene>
    <name evidence="2" type="ORF">HNR28_002790</name>
</gene>
<name>A0A7W9WMV7_CASDE</name>
<proteinExistence type="predicted"/>
<dbReference type="AlphaFoldDB" id="A0A7W9WMV7"/>
<organism evidence="2 3">
    <name type="scientific">Castellaniella defragrans</name>
    <name type="common">Alcaligenes defragrans</name>
    <dbReference type="NCBI Taxonomy" id="75697"/>
    <lineage>
        <taxon>Bacteria</taxon>
        <taxon>Pseudomonadati</taxon>
        <taxon>Pseudomonadota</taxon>
        <taxon>Betaproteobacteria</taxon>
        <taxon>Burkholderiales</taxon>
        <taxon>Alcaligenaceae</taxon>
        <taxon>Castellaniella</taxon>
    </lineage>
</organism>
<protein>
    <submittedName>
        <fullName evidence="2">Putative amidophosphoribosyltransferase</fullName>
    </submittedName>
</protein>
<comment type="caution">
    <text evidence="2">The sequence shown here is derived from an EMBL/GenBank/DDBJ whole genome shotgun (WGS) entry which is preliminary data.</text>
</comment>
<accession>A0A7W9WMV7</accession>
<evidence type="ECO:0000313" key="2">
    <source>
        <dbReference type="EMBL" id="MBB6084742.1"/>
    </source>
</evidence>